<accession>A0A108U9K0</accession>
<comment type="caution">
    <text evidence="1">The sequence shown here is derived from an EMBL/GenBank/DDBJ whole genome shotgun (WGS) entry which is preliminary data.</text>
</comment>
<evidence type="ECO:0000313" key="2">
    <source>
        <dbReference type="Proteomes" id="UP000023435"/>
    </source>
</evidence>
<organism evidence="1 2">
    <name type="scientific">Lysobacter capsici AZ78</name>
    <dbReference type="NCBI Taxonomy" id="1444315"/>
    <lineage>
        <taxon>Bacteria</taxon>
        <taxon>Pseudomonadati</taxon>
        <taxon>Pseudomonadota</taxon>
        <taxon>Gammaproteobacteria</taxon>
        <taxon>Lysobacterales</taxon>
        <taxon>Lysobacteraceae</taxon>
        <taxon>Lysobacter</taxon>
    </lineage>
</organism>
<name>A0A108U9K0_9GAMM</name>
<reference evidence="1 2" key="1">
    <citation type="journal article" date="2014" name="Genome Announc.">
        <title>Draft Genome Sequence of Lysobacter capsici AZ78, a Bacterium Antagonistic to Plant-Pathogenic Oomycetes.</title>
        <authorList>
            <person name="Puopolo G."/>
            <person name="Sonego P."/>
            <person name="Engelen K."/>
            <person name="Pertot I."/>
        </authorList>
    </citation>
    <scope>NUCLEOTIDE SEQUENCE [LARGE SCALE GENOMIC DNA]</scope>
    <source>
        <strain evidence="1 2">AZ78</strain>
    </source>
</reference>
<keyword evidence="2" id="KW-1185">Reference proteome</keyword>
<sequence>MHIDGQCHFGSAELREAAARLRDRSAEGWNNAGRLGGVCRGSRRYGFIHIATSRRRSWPARVDALATRQHRRRSPPRAP</sequence>
<dbReference type="EMBL" id="JAJA02000001">
    <property type="protein sequence ID" value="KWS05080.1"/>
    <property type="molecule type" value="Genomic_DNA"/>
</dbReference>
<dbReference type="Proteomes" id="UP000023435">
    <property type="component" value="Unassembled WGS sequence"/>
</dbReference>
<evidence type="ECO:0000313" key="1">
    <source>
        <dbReference type="EMBL" id="KWS05080.1"/>
    </source>
</evidence>
<proteinExistence type="predicted"/>
<gene>
    <name evidence="1" type="ORF">AZ78_2631</name>
</gene>
<protein>
    <submittedName>
        <fullName evidence="1">Uncharacterized protein</fullName>
    </submittedName>
</protein>
<dbReference type="AlphaFoldDB" id="A0A108U9K0"/>